<protein>
    <recommendedName>
        <fullName evidence="5">Proteasome subunit beta</fullName>
    </recommendedName>
</protein>
<dbReference type="MEROPS" id="T01.984"/>
<dbReference type="OMA" id="MKRDHDK"/>
<name>B6K812_SCHJY</name>
<keyword evidence="2 5" id="KW-0647">Proteasome</keyword>
<dbReference type="PROSITE" id="PS00854">
    <property type="entry name" value="PROTEASOME_BETA_1"/>
    <property type="match status" value="1"/>
</dbReference>
<dbReference type="AlphaFoldDB" id="B6K812"/>
<evidence type="ECO:0000313" key="6">
    <source>
        <dbReference type="EMBL" id="EEB09666.1"/>
    </source>
</evidence>
<evidence type="ECO:0000313" key="8">
    <source>
        <dbReference type="Proteomes" id="UP000001744"/>
    </source>
</evidence>
<dbReference type="JaponicusDB" id="SJAG_04888">
    <property type="gene designation" value="pre1"/>
</dbReference>
<comment type="subunit">
    <text evidence="5">Component of the proteasome complex.</text>
</comment>
<evidence type="ECO:0000256" key="2">
    <source>
        <dbReference type="ARBA" id="ARBA00022942"/>
    </source>
</evidence>
<organism evidence="6 8">
    <name type="scientific">Schizosaccharomyces japonicus (strain yFS275 / FY16936)</name>
    <name type="common">Fission yeast</name>
    <dbReference type="NCBI Taxonomy" id="402676"/>
    <lineage>
        <taxon>Eukaryota</taxon>
        <taxon>Fungi</taxon>
        <taxon>Dikarya</taxon>
        <taxon>Ascomycota</taxon>
        <taxon>Taphrinomycotina</taxon>
        <taxon>Schizosaccharomycetes</taxon>
        <taxon>Schizosaccharomycetales</taxon>
        <taxon>Schizosaccharomycetaceae</taxon>
        <taxon>Schizosaccharomyces</taxon>
    </lineage>
</organism>
<dbReference type="InterPro" id="IPR023333">
    <property type="entry name" value="Proteasome_suB-type"/>
</dbReference>
<dbReference type="RefSeq" id="XP_002175959.1">
    <property type="nucleotide sequence ID" value="XM_002175923.2"/>
</dbReference>
<comment type="similarity">
    <text evidence="5">Belongs to the peptidase T1B family.</text>
</comment>
<evidence type="ECO:0000256" key="5">
    <source>
        <dbReference type="RuleBase" id="RU004203"/>
    </source>
</evidence>
<dbReference type="eggNOG" id="KOG0177">
    <property type="taxonomic scope" value="Eukaryota"/>
</dbReference>
<evidence type="ECO:0000256" key="1">
    <source>
        <dbReference type="ARBA" id="ARBA00022490"/>
    </source>
</evidence>
<dbReference type="GO" id="GO:0019774">
    <property type="term" value="C:proteasome core complex, beta-subunit complex"/>
    <property type="evidence" value="ECO:0007669"/>
    <property type="project" value="EnsemblFungi"/>
</dbReference>
<evidence type="ECO:0000313" key="7">
    <source>
        <dbReference type="JaponicusDB" id="SJAG_04888"/>
    </source>
</evidence>
<dbReference type="GO" id="GO:0061133">
    <property type="term" value="F:endopeptidase activator activity"/>
    <property type="evidence" value="ECO:0007669"/>
    <property type="project" value="EnsemblFungi"/>
</dbReference>
<dbReference type="CDD" id="cd03758">
    <property type="entry name" value="proteasome_beta_type_2"/>
    <property type="match status" value="1"/>
</dbReference>
<keyword evidence="1 5" id="KW-0963">Cytoplasm</keyword>
<dbReference type="Pfam" id="PF00227">
    <property type="entry name" value="Proteasome"/>
    <property type="match status" value="1"/>
</dbReference>
<evidence type="ECO:0000256" key="4">
    <source>
        <dbReference type="ARBA" id="ARBA00026071"/>
    </source>
</evidence>
<dbReference type="GO" id="GO:0043161">
    <property type="term" value="P:proteasome-mediated ubiquitin-dependent protein catabolic process"/>
    <property type="evidence" value="ECO:0007669"/>
    <property type="project" value="EnsemblFungi"/>
</dbReference>
<dbReference type="EMBL" id="KE651167">
    <property type="protein sequence ID" value="EEB09666.1"/>
    <property type="molecule type" value="Genomic_DNA"/>
</dbReference>
<dbReference type="InterPro" id="IPR016050">
    <property type="entry name" value="Proteasome_bsu_CS"/>
</dbReference>
<dbReference type="OrthoDB" id="268428at2759"/>
<dbReference type="PANTHER" id="PTHR11599">
    <property type="entry name" value="PROTEASOME SUBUNIT ALPHA/BETA"/>
    <property type="match status" value="1"/>
</dbReference>
<sequence length="196" mass="22114">MEALLAIRGRDFVLTASSKSAVRGITVLKDEDDKSIALNSHNLMLYSGEAGDTTNFAEYIKANVALYTMRNDLVLGPDATASFTRKQLATSLRSRKPYQVNILLAGYDKGEKKPKLYWMDYLASCVPVPYASHGYAMFYCMSTFDRYYRPDLSLEDAIHVMKLCFAEFKKRLPIDYKGFICKVIDENGIRTVDIAA</sequence>
<dbReference type="GO" id="GO:0005634">
    <property type="term" value="C:nucleus"/>
    <property type="evidence" value="ECO:0007669"/>
    <property type="project" value="UniProtKB-SubCell"/>
</dbReference>
<dbReference type="SUPFAM" id="SSF56235">
    <property type="entry name" value="N-terminal nucleophile aminohydrolases (Ntn hydrolases)"/>
    <property type="match status" value="1"/>
</dbReference>
<comment type="subunit">
    <text evidence="4">The 26S proteasome consists of a 20S proteasome core and two 19S regulatory subunits. The 20S proteasome core is composed of 28 subunits that are arranged in four stacked rings, resulting in a barrel-shaped structure. The two end rings are each formed by seven alpha subunits, and the two central rings are each formed by seven beta subunits. The catalytic chamber with the active sites is on the inside of the barrel.</text>
</comment>
<dbReference type="STRING" id="402676.B6K812"/>
<dbReference type="HOGENOM" id="CLU_035750_12_0_1"/>
<dbReference type="GeneID" id="7050319"/>
<gene>
    <name evidence="7" type="primary">pre1</name>
    <name evidence="6" type="ORF">SJAG_04888</name>
</gene>
<accession>B6K812</accession>
<keyword evidence="8" id="KW-1185">Reference proteome</keyword>
<dbReference type="InterPro" id="IPR029055">
    <property type="entry name" value="Ntn_hydrolases_N"/>
</dbReference>
<dbReference type="Gene3D" id="3.60.20.10">
    <property type="entry name" value="Glutamine Phosphoribosylpyrophosphate, subunit 1, domain 1"/>
    <property type="match status" value="1"/>
</dbReference>
<comment type="function">
    <text evidence="5">Component of the proteasome, a multicatalytic proteinase complex which is characterized by its ability to cleave peptides with Arg, Phe, Tyr, Leu, and Glu adjacent to the leaving group at neutral or slightly basic pH. The proteasome has an ATP-dependent proteolytic activity.</text>
</comment>
<dbReference type="GO" id="GO:0005789">
    <property type="term" value="C:endoplasmic reticulum membrane"/>
    <property type="evidence" value="ECO:0007669"/>
    <property type="project" value="EnsemblFungi"/>
</dbReference>
<dbReference type="VEuPathDB" id="FungiDB:SJAG_04888"/>
<keyword evidence="3 5" id="KW-0539">Nucleus</keyword>
<proteinExistence type="inferred from homology"/>
<dbReference type="InterPro" id="IPR050115">
    <property type="entry name" value="Proteasome_alpha"/>
</dbReference>
<dbReference type="Proteomes" id="UP000001744">
    <property type="component" value="Unassembled WGS sequence"/>
</dbReference>
<dbReference type="PROSITE" id="PS51476">
    <property type="entry name" value="PROTEASOME_BETA_2"/>
    <property type="match status" value="1"/>
</dbReference>
<dbReference type="InterPro" id="IPR035206">
    <property type="entry name" value="Proteasome_beta2"/>
</dbReference>
<comment type="subcellular location">
    <subcellularLocation>
        <location evidence="5">Cytoplasm</location>
    </subcellularLocation>
    <subcellularLocation>
        <location evidence="5">Nucleus</location>
    </subcellularLocation>
</comment>
<dbReference type="GO" id="GO:0010499">
    <property type="term" value="P:proteasomal ubiquitin-independent protein catabolic process"/>
    <property type="evidence" value="ECO:0007669"/>
    <property type="project" value="EnsemblFungi"/>
</dbReference>
<evidence type="ECO:0000256" key="3">
    <source>
        <dbReference type="ARBA" id="ARBA00023242"/>
    </source>
</evidence>
<dbReference type="FunFam" id="3.60.20.10:FF:000008">
    <property type="entry name" value="Proteasome subunit beta type-4"/>
    <property type="match status" value="1"/>
</dbReference>
<reference evidence="6 8" key="1">
    <citation type="journal article" date="2011" name="Science">
        <title>Comparative functional genomics of the fission yeasts.</title>
        <authorList>
            <person name="Rhind N."/>
            <person name="Chen Z."/>
            <person name="Yassour M."/>
            <person name="Thompson D.A."/>
            <person name="Haas B.J."/>
            <person name="Habib N."/>
            <person name="Wapinski I."/>
            <person name="Roy S."/>
            <person name="Lin M.F."/>
            <person name="Heiman D.I."/>
            <person name="Young S.K."/>
            <person name="Furuya K."/>
            <person name="Guo Y."/>
            <person name="Pidoux A."/>
            <person name="Chen H.M."/>
            <person name="Robbertse B."/>
            <person name="Goldberg J.M."/>
            <person name="Aoki K."/>
            <person name="Bayne E.H."/>
            <person name="Berlin A.M."/>
            <person name="Desjardins C.A."/>
            <person name="Dobbs E."/>
            <person name="Dukaj L."/>
            <person name="Fan L."/>
            <person name="FitzGerald M.G."/>
            <person name="French C."/>
            <person name="Gujja S."/>
            <person name="Hansen K."/>
            <person name="Keifenheim D."/>
            <person name="Levin J.Z."/>
            <person name="Mosher R.A."/>
            <person name="Mueller C.A."/>
            <person name="Pfiffner J."/>
            <person name="Priest M."/>
            <person name="Russ C."/>
            <person name="Smialowska A."/>
            <person name="Swoboda P."/>
            <person name="Sykes S.M."/>
            <person name="Vaughn M."/>
            <person name="Vengrova S."/>
            <person name="Yoder R."/>
            <person name="Zeng Q."/>
            <person name="Allshire R."/>
            <person name="Baulcombe D."/>
            <person name="Birren B.W."/>
            <person name="Brown W."/>
            <person name="Ekwall K."/>
            <person name="Kellis M."/>
            <person name="Leatherwood J."/>
            <person name="Levin H."/>
            <person name="Margalit H."/>
            <person name="Martienssen R."/>
            <person name="Nieduszynski C.A."/>
            <person name="Spatafora J.W."/>
            <person name="Friedman N."/>
            <person name="Dalgaard J.Z."/>
            <person name="Baumann P."/>
            <person name="Niki H."/>
            <person name="Regev A."/>
            <person name="Nusbaum C."/>
        </authorList>
    </citation>
    <scope>NUCLEOTIDE SEQUENCE [LARGE SCALE GENOMIC DNA]</scope>
    <source>
        <strain evidence="8">yFS275 / FY16936</strain>
    </source>
</reference>
<dbReference type="InterPro" id="IPR001353">
    <property type="entry name" value="Proteasome_sua/b"/>
</dbReference>